<evidence type="ECO:0000313" key="2">
    <source>
        <dbReference type="Proteomes" id="UP001153076"/>
    </source>
</evidence>
<reference evidence="1" key="1">
    <citation type="submission" date="2022-04" db="EMBL/GenBank/DDBJ databases">
        <title>Carnegiea gigantea Genome sequencing and assembly v2.</title>
        <authorList>
            <person name="Copetti D."/>
            <person name="Sanderson M.J."/>
            <person name="Burquez A."/>
            <person name="Wojciechowski M.F."/>
        </authorList>
    </citation>
    <scope>NUCLEOTIDE SEQUENCE</scope>
    <source>
        <strain evidence="1">SGP5-SGP5p</strain>
        <tissue evidence="1">Aerial part</tissue>
    </source>
</reference>
<proteinExistence type="predicted"/>
<name>A0A9Q1GGX3_9CARY</name>
<dbReference type="AlphaFoldDB" id="A0A9Q1GGX3"/>
<gene>
    <name evidence="1" type="ORF">Cgig2_006671</name>
</gene>
<accession>A0A9Q1GGX3</accession>
<comment type="caution">
    <text evidence="1">The sequence shown here is derived from an EMBL/GenBank/DDBJ whole genome shotgun (WGS) entry which is preliminary data.</text>
</comment>
<dbReference type="Proteomes" id="UP001153076">
    <property type="component" value="Unassembled WGS sequence"/>
</dbReference>
<keyword evidence="2" id="KW-1185">Reference proteome</keyword>
<dbReference type="EMBL" id="JAKOGI010003562">
    <property type="protein sequence ID" value="KAJ8420326.1"/>
    <property type="molecule type" value="Genomic_DNA"/>
</dbReference>
<organism evidence="1 2">
    <name type="scientific">Carnegiea gigantea</name>
    <dbReference type="NCBI Taxonomy" id="171969"/>
    <lineage>
        <taxon>Eukaryota</taxon>
        <taxon>Viridiplantae</taxon>
        <taxon>Streptophyta</taxon>
        <taxon>Embryophyta</taxon>
        <taxon>Tracheophyta</taxon>
        <taxon>Spermatophyta</taxon>
        <taxon>Magnoliopsida</taxon>
        <taxon>eudicotyledons</taxon>
        <taxon>Gunneridae</taxon>
        <taxon>Pentapetalae</taxon>
        <taxon>Caryophyllales</taxon>
        <taxon>Cactineae</taxon>
        <taxon>Cactaceae</taxon>
        <taxon>Cactoideae</taxon>
        <taxon>Echinocereeae</taxon>
        <taxon>Carnegiea</taxon>
    </lineage>
</organism>
<sequence length="200" mass="22659">MASPYGRIFQLRLYVGEWVTAQVANQWPPFVPLDPTQFMFYRRILTLEDMVEMKVGIYVGDCINSHGNCTNHLQRLMTHMVVNAEAHVLSVNVLIAGQVEQATFTEVPLIPEPECPELPFLVTFTRVAKKDLSTMLGHEDLMPVIPEGILAVGLNTFLNLLTLEHHVSRISNDDPFSQVVHDHPPRHFWPLGAILKSLRL</sequence>
<protein>
    <submittedName>
        <fullName evidence="1">Uncharacterized protein</fullName>
    </submittedName>
</protein>
<evidence type="ECO:0000313" key="1">
    <source>
        <dbReference type="EMBL" id="KAJ8420326.1"/>
    </source>
</evidence>